<dbReference type="EMBL" id="QBUD01000001">
    <property type="protein sequence ID" value="PUB18912.1"/>
    <property type="molecule type" value="Genomic_DNA"/>
</dbReference>
<evidence type="ECO:0000313" key="3">
    <source>
        <dbReference type="Proteomes" id="UP000244523"/>
    </source>
</evidence>
<dbReference type="AlphaFoldDB" id="A0A2T6KQT1"/>
<comment type="caution">
    <text evidence="2">The sequence shown here is derived from an EMBL/GenBank/DDBJ whole genome shotgun (WGS) entry which is preliminary data.</text>
</comment>
<reference evidence="2 3" key="1">
    <citation type="submission" date="2018-04" db="EMBL/GenBank/DDBJ databases">
        <title>Genomic Encyclopedia of Archaeal and Bacterial Type Strains, Phase II (KMG-II): from individual species to whole genera.</title>
        <authorList>
            <person name="Goeker M."/>
        </authorList>
    </citation>
    <scope>NUCLEOTIDE SEQUENCE [LARGE SCALE GENOMIC DNA]</scope>
    <source>
        <strain evidence="2 3">DSM 29955</strain>
    </source>
</reference>
<accession>A0A2T6KQT1</accession>
<keyword evidence="3" id="KW-1185">Reference proteome</keyword>
<organism evidence="2 3">
    <name type="scientific">Yoonia sediminilitoris</name>
    <dbReference type="NCBI Taxonomy" id="1286148"/>
    <lineage>
        <taxon>Bacteria</taxon>
        <taxon>Pseudomonadati</taxon>
        <taxon>Pseudomonadota</taxon>
        <taxon>Alphaproteobacteria</taxon>
        <taxon>Rhodobacterales</taxon>
        <taxon>Paracoccaceae</taxon>
        <taxon>Yoonia</taxon>
    </lineage>
</organism>
<sequence>MKNLFKCAFCATIIGVSLTPSVSSASEVVSILKDEIVLTLKDRDVSITGEFAGFQQNAYLIATKCELLNVPAKFVDCEGDSCVITLSSNGQD</sequence>
<dbReference type="Proteomes" id="UP000244523">
    <property type="component" value="Unassembled WGS sequence"/>
</dbReference>
<proteinExistence type="predicted"/>
<keyword evidence="1" id="KW-0732">Signal</keyword>
<protein>
    <submittedName>
        <fullName evidence="2">Uncharacterized protein</fullName>
    </submittedName>
</protein>
<name>A0A2T6KQT1_9RHOB</name>
<feature type="chain" id="PRO_5015748359" evidence="1">
    <location>
        <begin position="26"/>
        <end position="92"/>
    </location>
</feature>
<evidence type="ECO:0000256" key="1">
    <source>
        <dbReference type="SAM" id="SignalP"/>
    </source>
</evidence>
<gene>
    <name evidence="2" type="ORF">C8N45_101503</name>
</gene>
<feature type="signal peptide" evidence="1">
    <location>
        <begin position="1"/>
        <end position="25"/>
    </location>
</feature>
<evidence type="ECO:0000313" key="2">
    <source>
        <dbReference type="EMBL" id="PUB18912.1"/>
    </source>
</evidence>